<evidence type="ECO:0000256" key="3">
    <source>
        <dbReference type="ARBA" id="ARBA00022840"/>
    </source>
</evidence>
<dbReference type="NCBIfam" id="TIGR00121">
    <property type="entry name" value="birA_ligase"/>
    <property type="match status" value="1"/>
</dbReference>
<comment type="caution">
    <text evidence="8">The sequence shown here is derived from an EMBL/GenBank/DDBJ whole genome shotgun (WGS) entry which is preliminary data.</text>
</comment>
<dbReference type="RefSeq" id="WP_261515535.1">
    <property type="nucleotide sequence ID" value="NZ_JAODNV010000010.1"/>
</dbReference>
<dbReference type="PANTHER" id="PTHR12835:SF5">
    <property type="entry name" value="BIOTIN--PROTEIN LIGASE"/>
    <property type="match status" value="1"/>
</dbReference>
<evidence type="ECO:0000256" key="1">
    <source>
        <dbReference type="ARBA" id="ARBA00022598"/>
    </source>
</evidence>
<dbReference type="Pfam" id="PF02237">
    <property type="entry name" value="BPL_C"/>
    <property type="match status" value="1"/>
</dbReference>
<dbReference type="InterPro" id="IPR003142">
    <property type="entry name" value="BPL_C"/>
</dbReference>
<evidence type="ECO:0000256" key="6">
    <source>
        <dbReference type="ARBA" id="ARBA00047846"/>
    </source>
</evidence>
<dbReference type="GO" id="GO:0005737">
    <property type="term" value="C:cytoplasm"/>
    <property type="evidence" value="ECO:0007669"/>
    <property type="project" value="TreeGrafter"/>
</dbReference>
<proteinExistence type="predicted"/>
<comment type="catalytic activity">
    <reaction evidence="6">
        <text>biotin + L-lysyl-[protein] + ATP = N(6)-biotinyl-L-lysyl-[protein] + AMP + diphosphate + H(+)</text>
        <dbReference type="Rhea" id="RHEA:11756"/>
        <dbReference type="Rhea" id="RHEA-COMP:9752"/>
        <dbReference type="Rhea" id="RHEA-COMP:10505"/>
        <dbReference type="ChEBI" id="CHEBI:15378"/>
        <dbReference type="ChEBI" id="CHEBI:29969"/>
        <dbReference type="ChEBI" id="CHEBI:30616"/>
        <dbReference type="ChEBI" id="CHEBI:33019"/>
        <dbReference type="ChEBI" id="CHEBI:57586"/>
        <dbReference type="ChEBI" id="CHEBI:83144"/>
        <dbReference type="ChEBI" id="CHEBI:456215"/>
        <dbReference type="EC" id="6.3.4.15"/>
    </reaction>
</comment>
<name>A0A9X2X9N7_9HYPH</name>
<dbReference type="SUPFAM" id="SSF50037">
    <property type="entry name" value="C-terminal domain of transcriptional repressors"/>
    <property type="match status" value="1"/>
</dbReference>
<dbReference type="AlphaFoldDB" id="A0A9X2X9N7"/>
<dbReference type="Pfam" id="PF03099">
    <property type="entry name" value="BPL_LplA_LipB"/>
    <property type="match status" value="1"/>
</dbReference>
<dbReference type="PANTHER" id="PTHR12835">
    <property type="entry name" value="BIOTIN PROTEIN LIGASE"/>
    <property type="match status" value="1"/>
</dbReference>
<dbReference type="GO" id="GO:0004077">
    <property type="term" value="F:biotin--[biotin carboxyl-carrier protein] ligase activity"/>
    <property type="evidence" value="ECO:0007669"/>
    <property type="project" value="UniProtKB-EC"/>
</dbReference>
<evidence type="ECO:0000256" key="5">
    <source>
        <dbReference type="ARBA" id="ARBA00024227"/>
    </source>
</evidence>
<dbReference type="PROSITE" id="PS51733">
    <property type="entry name" value="BPL_LPL_CATALYTIC"/>
    <property type="match status" value="1"/>
</dbReference>
<evidence type="ECO:0000313" key="8">
    <source>
        <dbReference type="EMBL" id="MCT8990656.1"/>
    </source>
</evidence>
<keyword evidence="3" id="KW-0067">ATP-binding</keyword>
<evidence type="ECO:0000256" key="2">
    <source>
        <dbReference type="ARBA" id="ARBA00022741"/>
    </source>
</evidence>
<evidence type="ECO:0000256" key="4">
    <source>
        <dbReference type="ARBA" id="ARBA00023267"/>
    </source>
</evidence>
<accession>A0A9X2X9N7</accession>
<dbReference type="CDD" id="cd16442">
    <property type="entry name" value="BPL"/>
    <property type="match status" value="1"/>
</dbReference>
<dbReference type="InterPro" id="IPR004408">
    <property type="entry name" value="Biotin_CoA_COase_ligase"/>
</dbReference>
<sequence length="272" mass="28806">MFVLAPPAVAAGYRLEAHQSVTSTNALALERAREGDPGRLWVVATEQRGGRGRRGRPWATPRGNLAATLLLVDAFDPATAATLGFVAGLALGDALAGVVPEATVSLGVDGAGSHRNRFELKWPNDVLADGEKLAGILLESSTLEGNRLALAVGIGVNVVAHPEDVPYPATSLVRLGSRADAETLFLALSDAWMDNIRLWNGGRGIATIRERWLARAAGLGSRVAVQVDGRIVRGMFETIDESCRFVIREDDGSRLRIAAGDVHFGAVASVRD</sequence>
<organism evidence="8 9">
    <name type="scientific">Chelativorans petroleitrophicus</name>
    <dbReference type="NCBI Taxonomy" id="2975484"/>
    <lineage>
        <taxon>Bacteria</taxon>
        <taxon>Pseudomonadati</taxon>
        <taxon>Pseudomonadota</taxon>
        <taxon>Alphaproteobacteria</taxon>
        <taxon>Hyphomicrobiales</taxon>
        <taxon>Phyllobacteriaceae</taxon>
        <taxon>Chelativorans</taxon>
    </lineage>
</organism>
<reference evidence="8" key="1">
    <citation type="submission" date="2022-08" db="EMBL/GenBank/DDBJ databases">
        <title>Chelativorans sichuanense sp. nov., a paraffin oil-degrading bacterium isolated from a mixture of oil-based drill cuttings and paddy soil.</title>
        <authorList>
            <person name="Yu J."/>
            <person name="Liu H."/>
            <person name="Chen Q."/>
        </authorList>
    </citation>
    <scope>NUCLEOTIDE SEQUENCE</scope>
    <source>
        <strain evidence="8">SCAU 2101</strain>
    </source>
</reference>
<dbReference type="Proteomes" id="UP001149009">
    <property type="component" value="Unassembled WGS sequence"/>
</dbReference>
<dbReference type="InterPro" id="IPR045864">
    <property type="entry name" value="aa-tRNA-synth_II/BPL/LPL"/>
</dbReference>
<evidence type="ECO:0000259" key="7">
    <source>
        <dbReference type="PROSITE" id="PS51733"/>
    </source>
</evidence>
<dbReference type="GO" id="GO:0005524">
    <property type="term" value="F:ATP binding"/>
    <property type="evidence" value="ECO:0007669"/>
    <property type="project" value="UniProtKB-KW"/>
</dbReference>
<evidence type="ECO:0000313" key="9">
    <source>
        <dbReference type="Proteomes" id="UP001149009"/>
    </source>
</evidence>
<dbReference type="SUPFAM" id="SSF55681">
    <property type="entry name" value="Class II aaRS and biotin synthetases"/>
    <property type="match status" value="1"/>
</dbReference>
<keyword evidence="9" id="KW-1185">Reference proteome</keyword>
<keyword evidence="4" id="KW-0092">Biotin</keyword>
<dbReference type="EMBL" id="JAODNV010000010">
    <property type="protein sequence ID" value="MCT8990656.1"/>
    <property type="molecule type" value="Genomic_DNA"/>
</dbReference>
<keyword evidence="1 8" id="KW-0436">Ligase</keyword>
<dbReference type="InterPro" id="IPR004143">
    <property type="entry name" value="BPL_LPL_catalytic"/>
</dbReference>
<dbReference type="EC" id="6.3.4.15" evidence="5"/>
<protein>
    <recommendedName>
        <fullName evidence="5">biotin--[biotin carboxyl-carrier protein] ligase</fullName>
        <ecNumber evidence="5">6.3.4.15</ecNumber>
    </recommendedName>
</protein>
<dbReference type="Gene3D" id="3.30.930.10">
    <property type="entry name" value="Bira Bifunctional Protein, Domain 2"/>
    <property type="match status" value="1"/>
</dbReference>
<gene>
    <name evidence="8" type="ORF">NYR54_10180</name>
</gene>
<feature type="domain" description="BPL/LPL catalytic" evidence="7">
    <location>
        <begin position="1"/>
        <end position="200"/>
    </location>
</feature>
<keyword evidence="2" id="KW-0547">Nucleotide-binding</keyword>
<dbReference type="InterPro" id="IPR008988">
    <property type="entry name" value="Transcriptional_repressor_C"/>
</dbReference>
<dbReference type="Gene3D" id="2.30.30.100">
    <property type="match status" value="1"/>
</dbReference>